<reference evidence="2 3" key="1">
    <citation type="submission" date="2018-01" db="EMBL/GenBank/DDBJ databases">
        <title>Co-occurrence of chitin degradation, pigmentation and bioactivity in marine Pseudoalteromonas.</title>
        <authorList>
            <person name="Paulsen S."/>
            <person name="Gram L."/>
            <person name="Machado H."/>
        </authorList>
    </citation>
    <scope>NUCLEOTIDE SEQUENCE [LARGE SCALE GENOMIC DNA]</scope>
    <source>
        <strain evidence="2 3">S1946</strain>
    </source>
</reference>
<dbReference type="EMBL" id="PPUZ01000029">
    <property type="protein sequence ID" value="RZM80975.1"/>
    <property type="molecule type" value="Genomic_DNA"/>
</dbReference>
<evidence type="ECO:0000313" key="3">
    <source>
        <dbReference type="Proteomes" id="UP000292345"/>
    </source>
</evidence>
<dbReference type="AlphaFoldDB" id="A0A4Q7EDL3"/>
<sequence>MSFIAIIPLWLAALSLYLGSHRQIIITRAVPRPLAGFSAMSLFFLGIVTFSFDYPWVSSMLAALVVFMLSLFTVTISSGYSRQRTLSITGGVCLLSLIFGGASYVA</sequence>
<name>A0A4Q7EDL3_9GAMM</name>
<comment type="caution">
    <text evidence="2">The sequence shown here is derived from an EMBL/GenBank/DDBJ whole genome shotgun (WGS) entry which is preliminary data.</text>
</comment>
<evidence type="ECO:0000256" key="1">
    <source>
        <dbReference type="SAM" id="Phobius"/>
    </source>
</evidence>
<feature type="transmembrane region" description="Helical" evidence="1">
    <location>
        <begin position="86"/>
        <end position="105"/>
    </location>
</feature>
<gene>
    <name evidence="2" type="ORF">C3B51_10670</name>
</gene>
<keyword evidence="1" id="KW-0472">Membrane</keyword>
<feature type="transmembrane region" description="Helical" evidence="1">
    <location>
        <begin position="32"/>
        <end position="52"/>
    </location>
</feature>
<keyword evidence="1" id="KW-1133">Transmembrane helix</keyword>
<dbReference type="RefSeq" id="WP_130245031.1">
    <property type="nucleotide sequence ID" value="NZ_PPUZ01000029.1"/>
</dbReference>
<organism evidence="2 3">
    <name type="scientific">Pseudoalteromonas rubra</name>
    <dbReference type="NCBI Taxonomy" id="43658"/>
    <lineage>
        <taxon>Bacteria</taxon>
        <taxon>Pseudomonadati</taxon>
        <taxon>Pseudomonadota</taxon>
        <taxon>Gammaproteobacteria</taxon>
        <taxon>Alteromonadales</taxon>
        <taxon>Pseudoalteromonadaceae</taxon>
        <taxon>Pseudoalteromonas</taxon>
    </lineage>
</organism>
<evidence type="ECO:0008006" key="4">
    <source>
        <dbReference type="Google" id="ProtNLM"/>
    </source>
</evidence>
<dbReference type="Proteomes" id="UP000292345">
    <property type="component" value="Unassembled WGS sequence"/>
</dbReference>
<accession>A0A4Q7EDL3</accession>
<keyword evidence="1" id="KW-0812">Transmembrane</keyword>
<protein>
    <recommendedName>
        <fullName evidence="4">DUF3325 domain-containing protein</fullName>
    </recommendedName>
</protein>
<proteinExistence type="predicted"/>
<feature type="transmembrane region" description="Helical" evidence="1">
    <location>
        <begin position="59"/>
        <end position="80"/>
    </location>
</feature>
<evidence type="ECO:0000313" key="2">
    <source>
        <dbReference type="EMBL" id="RZM80975.1"/>
    </source>
</evidence>